<gene>
    <name evidence="2" type="ORF">MELLADRAFT_101662</name>
</gene>
<dbReference type="RefSeq" id="XP_007404826.1">
    <property type="nucleotide sequence ID" value="XM_007404764.1"/>
</dbReference>
<organism evidence="3">
    <name type="scientific">Melampsora larici-populina (strain 98AG31 / pathotype 3-4-7)</name>
    <name type="common">Poplar leaf rust fungus</name>
    <dbReference type="NCBI Taxonomy" id="747676"/>
    <lineage>
        <taxon>Eukaryota</taxon>
        <taxon>Fungi</taxon>
        <taxon>Dikarya</taxon>
        <taxon>Basidiomycota</taxon>
        <taxon>Pucciniomycotina</taxon>
        <taxon>Pucciniomycetes</taxon>
        <taxon>Pucciniales</taxon>
        <taxon>Melampsoraceae</taxon>
        <taxon>Melampsora</taxon>
    </lineage>
</organism>
<dbReference type="EMBL" id="GL883091">
    <property type="protein sequence ID" value="EGG12451.1"/>
    <property type="molecule type" value="Genomic_DNA"/>
</dbReference>
<dbReference type="Proteomes" id="UP000001072">
    <property type="component" value="Unassembled WGS sequence"/>
</dbReference>
<dbReference type="InParanoid" id="F4R6K2"/>
<dbReference type="AlphaFoldDB" id="F4R6K2"/>
<reference evidence="3" key="1">
    <citation type="journal article" date="2011" name="Proc. Natl. Acad. Sci. U.S.A.">
        <title>Obligate biotrophy features unraveled by the genomic analysis of rust fungi.</title>
        <authorList>
            <person name="Duplessis S."/>
            <person name="Cuomo C.A."/>
            <person name="Lin Y.-C."/>
            <person name="Aerts A."/>
            <person name="Tisserant E."/>
            <person name="Veneault-Fourrey C."/>
            <person name="Joly D.L."/>
            <person name="Hacquard S."/>
            <person name="Amselem J."/>
            <person name="Cantarel B.L."/>
            <person name="Chiu R."/>
            <person name="Coutinho P.M."/>
            <person name="Feau N."/>
            <person name="Field M."/>
            <person name="Frey P."/>
            <person name="Gelhaye E."/>
            <person name="Goldberg J."/>
            <person name="Grabherr M.G."/>
            <person name="Kodira C.D."/>
            <person name="Kohler A."/>
            <person name="Kuees U."/>
            <person name="Lindquist E.A."/>
            <person name="Lucas S.M."/>
            <person name="Mago R."/>
            <person name="Mauceli E."/>
            <person name="Morin E."/>
            <person name="Murat C."/>
            <person name="Pangilinan J.L."/>
            <person name="Park R."/>
            <person name="Pearson M."/>
            <person name="Quesneville H."/>
            <person name="Rouhier N."/>
            <person name="Sakthikumar S."/>
            <person name="Salamov A.A."/>
            <person name="Schmutz J."/>
            <person name="Selles B."/>
            <person name="Shapiro H."/>
            <person name="Tanguay P."/>
            <person name="Tuskan G.A."/>
            <person name="Henrissat B."/>
            <person name="Van de Peer Y."/>
            <person name="Rouze P."/>
            <person name="Ellis J.G."/>
            <person name="Dodds P.N."/>
            <person name="Schein J.E."/>
            <person name="Zhong S."/>
            <person name="Hamelin R.C."/>
            <person name="Grigoriev I.V."/>
            <person name="Szabo L.J."/>
            <person name="Martin F."/>
        </authorList>
    </citation>
    <scope>NUCLEOTIDE SEQUENCE [LARGE SCALE GENOMIC DNA]</scope>
    <source>
        <strain evidence="3">98AG31 / pathotype 3-4-7</strain>
    </source>
</reference>
<dbReference type="PRINTS" id="PR01217">
    <property type="entry name" value="PRICHEXTENSN"/>
</dbReference>
<keyword evidence="3" id="KW-1185">Reference proteome</keyword>
<evidence type="ECO:0000256" key="1">
    <source>
        <dbReference type="SAM" id="MobiDB-lite"/>
    </source>
</evidence>
<proteinExistence type="predicted"/>
<protein>
    <submittedName>
        <fullName evidence="2">Uncharacterized protein</fullName>
    </submittedName>
</protein>
<dbReference type="HOGENOM" id="CLU_1289180_0_0_1"/>
<evidence type="ECO:0000313" key="2">
    <source>
        <dbReference type="EMBL" id="EGG12451.1"/>
    </source>
</evidence>
<accession>F4R6K2</accession>
<evidence type="ECO:0000313" key="3">
    <source>
        <dbReference type="Proteomes" id="UP000001072"/>
    </source>
</evidence>
<sequence>MDATPTILPHLTEGQRRALREQRLSNSIHAPRRRPIATPAPTSPLSPTTSFPNIEPISVSPISSPSSPIIIKDPTPPLSPESVPTRMNLPPTASFPLPSHLEYPVPTPQLSNPVPTPTTPPLESPAPAPRSPTPPPQPPNRCLLVTETSCVYQGINNRDIQGGIRKTHEVVVQSRLVLSWELVYLPLAHLFGASMLVPHHRDDISHEHCLGKHV</sequence>
<dbReference type="KEGG" id="mlr:MELLADRAFT_101662"/>
<dbReference type="VEuPathDB" id="FungiDB:MELLADRAFT_101662"/>
<dbReference type="GeneID" id="18921432"/>
<feature type="compositionally biased region" description="Low complexity" evidence="1">
    <location>
        <begin position="36"/>
        <end position="73"/>
    </location>
</feature>
<feature type="compositionally biased region" description="Basic and acidic residues" evidence="1">
    <location>
        <begin position="13"/>
        <end position="23"/>
    </location>
</feature>
<name>F4R6K2_MELLP</name>
<feature type="compositionally biased region" description="Pro residues" evidence="1">
    <location>
        <begin position="114"/>
        <end position="139"/>
    </location>
</feature>
<feature type="region of interest" description="Disordered" evidence="1">
    <location>
        <begin position="1"/>
        <end position="141"/>
    </location>
</feature>